<dbReference type="EMBL" id="VFPT01000001">
    <property type="protein sequence ID" value="TQM92505.1"/>
    <property type="molecule type" value="Genomic_DNA"/>
</dbReference>
<dbReference type="AlphaFoldDB" id="A0A543KBQ8"/>
<organism evidence="1 2">
    <name type="scientific">Roseinatronobacter monicus</name>
    <dbReference type="NCBI Taxonomy" id="393481"/>
    <lineage>
        <taxon>Bacteria</taxon>
        <taxon>Pseudomonadati</taxon>
        <taxon>Pseudomonadota</taxon>
        <taxon>Alphaproteobacteria</taxon>
        <taxon>Rhodobacterales</taxon>
        <taxon>Paracoccaceae</taxon>
        <taxon>Roseinatronobacter</taxon>
    </lineage>
</organism>
<sequence length="44" mass="4921">MRYIFRFLLMLVVLAAVAVVAYSYVGDLSPQRSTSETPVTLEVN</sequence>
<comment type="caution">
    <text evidence="1">The sequence shown here is derived from an EMBL/GenBank/DDBJ whole genome shotgun (WGS) entry which is preliminary data.</text>
</comment>
<proteinExistence type="predicted"/>
<protein>
    <submittedName>
        <fullName evidence="1">Uncharacterized protein</fullName>
    </submittedName>
</protein>
<evidence type="ECO:0000313" key="1">
    <source>
        <dbReference type="EMBL" id="TQM92505.1"/>
    </source>
</evidence>
<gene>
    <name evidence="1" type="ORF">BD293_1113</name>
</gene>
<accession>A0A543KBQ8</accession>
<dbReference type="Proteomes" id="UP000320582">
    <property type="component" value="Unassembled WGS sequence"/>
</dbReference>
<name>A0A543KBQ8_9RHOB</name>
<evidence type="ECO:0000313" key="2">
    <source>
        <dbReference type="Proteomes" id="UP000320582"/>
    </source>
</evidence>
<keyword evidence="2" id="KW-1185">Reference proteome</keyword>
<reference evidence="1 2" key="1">
    <citation type="submission" date="2019-06" db="EMBL/GenBank/DDBJ databases">
        <title>Genomic Encyclopedia of Archaeal and Bacterial Type Strains, Phase II (KMG-II): from individual species to whole genera.</title>
        <authorList>
            <person name="Goeker M."/>
        </authorList>
    </citation>
    <scope>NUCLEOTIDE SEQUENCE [LARGE SCALE GENOMIC DNA]</scope>
    <source>
        <strain evidence="1 2">DSM 18423</strain>
    </source>
</reference>
<dbReference type="RefSeq" id="WP_281286619.1">
    <property type="nucleotide sequence ID" value="NZ_VFPT01000001.1"/>
</dbReference>